<evidence type="ECO:0000256" key="8">
    <source>
        <dbReference type="ARBA" id="ARBA00023136"/>
    </source>
</evidence>
<keyword evidence="9 10" id="KW-0275">Fatty acid biosynthesis</keyword>
<keyword evidence="11" id="KW-1185">Reference proteome</keyword>
<keyword evidence="6 10" id="KW-1133">Transmembrane helix</keyword>
<evidence type="ECO:0000313" key="11">
    <source>
        <dbReference type="Proteomes" id="UP000515204"/>
    </source>
</evidence>
<name>A0A6P3X5I1_DINQU</name>
<keyword evidence="7 10" id="KW-0443">Lipid metabolism</keyword>
<evidence type="ECO:0000256" key="10">
    <source>
        <dbReference type="RuleBase" id="RU361115"/>
    </source>
</evidence>
<keyword evidence="5 10" id="KW-0276">Fatty acid metabolism</keyword>
<accession>A0A6P3X5I1</accession>
<keyword evidence="4 10" id="KW-0812">Transmembrane</keyword>
<feature type="transmembrane region" description="Helical" evidence="10">
    <location>
        <begin position="232"/>
        <end position="251"/>
    </location>
</feature>
<dbReference type="Proteomes" id="UP000515204">
    <property type="component" value="Unplaced"/>
</dbReference>
<keyword evidence="3 10" id="KW-0808">Transferase</keyword>
<reference evidence="12" key="1">
    <citation type="submission" date="2025-08" db="UniProtKB">
        <authorList>
            <consortium name="RefSeq"/>
        </authorList>
    </citation>
    <scope>IDENTIFICATION</scope>
</reference>
<dbReference type="GO" id="GO:0034626">
    <property type="term" value="P:fatty acid elongation, polyunsaturated fatty acid"/>
    <property type="evidence" value="ECO:0007669"/>
    <property type="project" value="TreeGrafter"/>
</dbReference>
<dbReference type="GO" id="GO:0042761">
    <property type="term" value="P:very long-chain fatty acid biosynthetic process"/>
    <property type="evidence" value="ECO:0007669"/>
    <property type="project" value="TreeGrafter"/>
</dbReference>
<keyword evidence="2 10" id="KW-0444">Lipid biosynthesis</keyword>
<comment type="subcellular location">
    <subcellularLocation>
        <location evidence="1">Membrane</location>
        <topology evidence="1">Multi-pass membrane protein</topology>
    </subcellularLocation>
</comment>
<dbReference type="GO" id="GO:0019367">
    <property type="term" value="P:fatty acid elongation, saturated fatty acid"/>
    <property type="evidence" value="ECO:0007669"/>
    <property type="project" value="TreeGrafter"/>
</dbReference>
<dbReference type="GO" id="GO:0034625">
    <property type="term" value="P:fatty acid elongation, monounsaturated fatty acid"/>
    <property type="evidence" value="ECO:0007669"/>
    <property type="project" value="TreeGrafter"/>
</dbReference>
<dbReference type="KEGG" id="dqu:106743883"/>
<dbReference type="RefSeq" id="XP_014473601.1">
    <property type="nucleotide sequence ID" value="XM_014618115.1"/>
</dbReference>
<evidence type="ECO:0000256" key="6">
    <source>
        <dbReference type="ARBA" id="ARBA00022989"/>
    </source>
</evidence>
<sequence length="265" mass="31790">MVLEQFINYFLGDPDPKLREWPMMSSGYPLIIITLGYLYFIYIAGPRYMKDRPPYKLRTFILVYNIFQILANAWIVKEHIRGGWFTEYGFILAWKPDIDSPNAQVLTNAFWWLILLKFFDYVETCTYVLRKKQKQISILHVYHHISVVIILWTTFRYYWDTRFTFLPLINCSVHVLMYTYYLSAACGPKVQQIVAPFKRYMTEMQMVQLLFLLAYLLQVLHPSCDLPRGYRIVYALNGNVIIILFLFYNFYRESYVKKEITKQKS</sequence>
<dbReference type="GO" id="GO:0005789">
    <property type="term" value="C:endoplasmic reticulum membrane"/>
    <property type="evidence" value="ECO:0007669"/>
    <property type="project" value="TreeGrafter"/>
</dbReference>
<dbReference type="InterPro" id="IPR002076">
    <property type="entry name" value="ELO_fam"/>
</dbReference>
<protein>
    <recommendedName>
        <fullName evidence="10">Elongation of very long chain fatty acids protein</fullName>
        <ecNumber evidence="10">2.3.1.199</ecNumber>
    </recommendedName>
    <alternativeName>
        <fullName evidence="10">Very-long-chain 3-oxoacyl-CoA synthase</fullName>
    </alternativeName>
</protein>
<feature type="transmembrane region" description="Helical" evidence="10">
    <location>
        <begin position="109"/>
        <end position="129"/>
    </location>
</feature>
<proteinExistence type="inferred from homology"/>
<evidence type="ECO:0000256" key="3">
    <source>
        <dbReference type="ARBA" id="ARBA00022679"/>
    </source>
</evidence>
<feature type="transmembrane region" description="Helical" evidence="10">
    <location>
        <begin position="204"/>
        <end position="220"/>
    </location>
</feature>
<evidence type="ECO:0000256" key="5">
    <source>
        <dbReference type="ARBA" id="ARBA00022832"/>
    </source>
</evidence>
<evidence type="ECO:0000256" key="7">
    <source>
        <dbReference type="ARBA" id="ARBA00023098"/>
    </source>
</evidence>
<comment type="catalytic activity">
    <reaction evidence="10">
        <text>a very-long-chain acyl-CoA + malonyl-CoA + H(+) = a very-long-chain 3-oxoacyl-CoA + CO2 + CoA</text>
        <dbReference type="Rhea" id="RHEA:32727"/>
        <dbReference type="ChEBI" id="CHEBI:15378"/>
        <dbReference type="ChEBI" id="CHEBI:16526"/>
        <dbReference type="ChEBI" id="CHEBI:57287"/>
        <dbReference type="ChEBI" id="CHEBI:57384"/>
        <dbReference type="ChEBI" id="CHEBI:90725"/>
        <dbReference type="ChEBI" id="CHEBI:90736"/>
        <dbReference type="EC" id="2.3.1.199"/>
    </reaction>
</comment>
<feature type="transmembrane region" description="Helical" evidence="10">
    <location>
        <begin position="57"/>
        <end position="76"/>
    </location>
</feature>
<gene>
    <name evidence="12" type="primary">LOC106743883</name>
</gene>
<comment type="similarity">
    <text evidence="10">Belongs to the ELO family.</text>
</comment>
<feature type="transmembrane region" description="Helical" evidence="10">
    <location>
        <begin position="165"/>
        <end position="183"/>
    </location>
</feature>
<dbReference type="AlphaFoldDB" id="A0A6P3X5I1"/>
<dbReference type="GO" id="GO:0030148">
    <property type="term" value="P:sphingolipid biosynthetic process"/>
    <property type="evidence" value="ECO:0007669"/>
    <property type="project" value="TreeGrafter"/>
</dbReference>
<evidence type="ECO:0000256" key="9">
    <source>
        <dbReference type="ARBA" id="ARBA00023160"/>
    </source>
</evidence>
<dbReference type="OrthoDB" id="434092at2759"/>
<evidence type="ECO:0000256" key="4">
    <source>
        <dbReference type="ARBA" id="ARBA00022692"/>
    </source>
</evidence>
<dbReference type="EC" id="2.3.1.199" evidence="10"/>
<evidence type="ECO:0000256" key="2">
    <source>
        <dbReference type="ARBA" id="ARBA00022516"/>
    </source>
</evidence>
<dbReference type="GO" id="GO:0009922">
    <property type="term" value="F:fatty acid elongase activity"/>
    <property type="evidence" value="ECO:0007669"/>
    <property type="project" value="UniProtKB-EC"/>
</dbReference>
<dbReference type="GeneID" id="106743883"/>
<dbReference type="PANTHER" id="PTHR11157">
    <property type="entry name" value="FATTY ACID ACYL TRANSFERASE-RELATED"/>
    <property type="match status" value="1"/>
</dbReference>
<feature type="transmembrane region" description="Helical" evidence="10">
    <location>
        <begin position="26"/>
        <end position="45"/>
    </location>
</feature>
<dbReference type="Pfam" id="PF01151">
    <property type="entry name" value="ELO"/>
    <property type="match status" value="1"/>
</dbReference>
<evidence type="ECO:0000256" key="1">
    <source>
        <dbReference type="ARBA" id="ARBA00004141"/>
    </source>
</evidence>
<evidence type="ECO:0000313" key="12">
    <source>
        <dbReference type="RefSeq" id="XP_014473601.1"/>
    </source>
</evidence>
<feature type="transmembrane region" description="Helical" evidence="10">
    <location>
        <begin position="141"/>
        <end position="159"/>
    </location>
</feature>
<keyword evidence="8 10" id="KW-0472">Membrane</keyword>
<organism evidence="11 12">
    <name type="scientific">Dinoponera quadriceps</name>
    <name type="common">South American ant</name>
    <dbReference type="NCBI Taxonomy" id="609295"/>
    <lineage>
        <taxon>Eukaryota</taxon>
        <taxon>Metazoa</taxon>
        <taxon>Ecdysozoa</taxon>
        <taxon>Arthropoda</taxon>
        <taxon>Hexapoda</taxon>
        <taxon>Insecta</taxon>
        <taxon>Pterygota</taxon>
        <taxon>Neoptera</taxon>
        <taxon>Endopterygota</taxon>
        <taxon>Hymenoptera</taxon>
        <taxon>Apocrita</taxon>
        <taxon>Aculeata</taxon>
        <taxon>Formicoidea</taxon>
        <taxon>Formicidae</taxon>
        <taxon>Ponerinae</taxon>
        <taxon>Ponerini</taxon>
        <taxon>Dinoponera</taxon>
    </lineage>
</organism>
<dbReference type="PANTHER" id="PTHR11157:SF69">
    <property type="entry name" value="ELONGATION OF VERY LONG CHAIN FATTY ACIDS PROTEIN 7"/>
    <property type="match status" value="1"/>
</dbReference>